<dbReference type="EMBL" id="LAZR01048281">
    <property type="protein sequence ID" value="KKK92280.1"/>
    <property type="molecule type" value="Genomic_DNA"/>
</dbReference>
<reference evidence="1" key="1">
    <citation type="journal article" date="2015" name="Nature">
        <title>Complex archaea that bridge the gap between prokaryotes and eukaryotes.</title>
        <authorList>
            <person name="Spang A."/>
            <person name="Saw J.H."/>
            <person name="Jorgensen S.L."/>
            <person name="Zaremba-Niedzwiedzka K."/>
            <person name="Martijn J."/>
            <person name="Lind A.E."/>
            <person name="van Eijk R."/>
            <person name="Schleper C."/>
            <person name="Guy L."/>
            <person name="Ettema T.J."/>
        </authorList>
    </citation>
    <scope>NUCLEOTIDE SEQUENCE</scope>
</reference>
<sequence length="39" mass="4298">IITLKAHLKNDVWNALGQTNVSLNKVLKVIDKLAGKDLI</sequence>
<evidence type="ECO:0000313" key="1">
    <source>
        <dbReference type="EMBL" id="KKK92280.1"/>
    </source>
</evidence>
<name>A0A0F9A2D5_9ZZZZ</name>
<dbReference type="AlphaFoldDB" id="A0A0F9A2D5"/>
<organism evidence="1">
    <name type="scientific">marine sediment metagenome</name>
    <dbReference type="NCBI Taxonomy" id="412755"/>
    <lineage>
        <taxon>unclassified sequences</taxon>
        <taxon>metagenomes</taxon>
        <taxon>ecological metagenomes</taxon>
    </lineage>
</organism>
<accession>A0A0F9A2D5</accession>
<proteinExistence type="predicted"/>
<feature type="non-terminal residue" evidence="1">
    <location>
        <position position="1"/>
    </location>
</feature>
<comment type="caution">
    <text evidence="1">The sequence shown here is derived from an EMBL/GenBank/DDBJ whole genome shotgun (WGS) entry which is preliminary data.</text>
</comment>
<protein>
    <submittedName>
        <fullName evidence="1">Uncharacterized protein</fullName>
    </submittedName>
</protein>
<gene>
    <name evidence="1" type="ORF">LCGC14_2704530</name>
</gene>